<protein>
    <recommendedName>
        <fullName evidence="1">HNH nuclease domain-containing protein</fullName>
    </recommendedName>
</protein>
<dbReference type="AlphaFoldDB" id="A0A1X1KJ60"/>
<reference evidence="2 3" key="1">
    <citation type="journal article" date="2016" name="Eur. J. Clin. Microbiol. Infect. Dis.">
        <title>Whole genome sequencing as a tool for phylogenetic analysis of clinical strains of Mitis group streptococci.</title>
        <authorList>
            <person name="Rasmussen L.H."/>
            <person name="Dargis R."/>
            <person name="Hojholt K."/>
            <person name="Christensen J.J."/>
            <person name="Skovgaard O."/>
            <person name="Justesen U.S."/>
            <person name="Rosenvinge F.S."/>
            <person name="Moser C."/>
            <person name="Lukjancenko O."/>
            <person name="Rasmussen S."/>
            <person name="Nielsen X.C."/>
        </authorList>
    </citation>
    <scope>NUCLEOTIDE SEQUENCE [LARGE SCALE GENOMIC DNA]</scope>
    <source>
        <strain evidence="2 3">OD_317805_11</strain>
    </source>
</reference>
<proteinExistence type="predicted"/>
<organism evidence="2 3">
    <name type="scientific">Streptococcus mitis</name>
    <dbReference type="NCBI Taxonomy" id="28037"/>
    <lineage>
        <taxon>Bacteria</taxon>
        <taxon>Bacillati</taxon>
        <taxon>Bacillota</taxon>
        <taxon>Bacilli</taxon>
        <taxon>Lactobacillales</taxon>
        <taxon>Streptococcaceae</taxon>
        <taxon>Streptococcus</taxon>
        <taxon>Streptococcus mitis group</taxon>
    </lineage>
</organism>
<evidence type="ECO:0000313" key="3">
    <source>
        <dbReference type="Proteomes" id="UP000193517"/>
    </source>
</evidence>
<dbReference type="RefSeq" id="WP_084891036.1">
    <property type="nucleotide sequence ID" value="NZ_NCVK01000058.1"/>
</dbReference>
<gene>
    <name evidence="2" type="ORF">B7695_08300</name>
</gene>
<feature type="domain" description="HNH nuclease" evidence="1">
    <location>
        <begin position="273"/>
        <end position="328"/>
    </location>
</feature>
<dbReference type="EMBL" id="NCVK01000058">
    <property type="protein sequence ID" value="ORO99526.1"/>
    <property type="molecule type" value="Genomic_DNA"/>
</dbReference>
<dbReference type="InterPro" id="IPR003615">
    <property type="entry name" value="HNH_nuc"/>
</dbReference>
<name>A0A1X1KJ60_STRMT</name>
<dbReference type="Pfam" id="PF13391">
    <property type="entry name" value="HNH_2"/>
    <property type="match status" value="1"/>
</dbReference>
<accession>A0A1X1KJ60</accession>
<evidence type="ECO:0000259" key="1">
    <source>
        <dbReference type="Pfam" id="PF13391"/>
    </source>
</evidence>
<dbReference type="OrthoDB" id="5678128at2"/>
<sequence>MKIGHSKKAAQNQQYEDYWKLTVEYSDINGSQFKDTLSIIIKYIDLHPELQNSELSSKEISAKYKELQKRIYSVYPKKDMASTRKSINQMVKLGFVEPFLKGYHRLTKKFLNANNNDKRALIFSEIFYKSANFQSSVTRDESDVRQINFFLMTLMYHPEKRFNRDEIVALMSTDIKSYSRGYLTYDELKSKVTFAKVIDFQGRKYNQIAYFFNFLQYVPGISVSKKKDSVVYTEDATIQLKDSISLRRDPTLFRIMRENIKQESIEKYGKVVCYLTKQELKGLVVSHIVRSADALRNMDVETAYDYENALLLEPNSDAYFDKHDLTFVEEGIPVYGNDVSEDFIKGKQGMKLDGFILTEKRLGYLVEHRNKFNSKNNVP</sequence>
<evidence type="ECO:0000313" key="2">
    <source>
        <dbReference type="EMBL" id="ORO99526.1"/>
    </source>
</evidence>
<dbReference type="Proteomes" id="UP000193517">
    <property type="component" value="Unassembled WGS sequence"/>
</dbReference>
<comment type="caution">
    <text evidence="2">The sequence shown here is derived from an EMBL/GenBank/DDBJ whole genome shotgun (WGS) entry which is preliminary data.</text>
</comment>